<dbReference type="PANTHER" id="PTHR24015:SF548">
    <property type="entry name" value="OS08G0340900 PROTEIN"/>
    <property type="match status" value="1"/>
</dbReference>
<dbReference type="InterPro" id="IPR046960">
    <property type="entry name" value="PPR_At4g14850-like_plant"/>
</dbReference>
<keyword evidence="5" id="KW-1185">Reference proteome</keyword>
<feature type="repeat" description="PPR" evidence="2">
    <location>
        <begin position="273"/>
        <end position="307"/>
    </location>
</feature>
<feature type="repeat" description="PPR" evidence="2">
    <location>
        <begin position="444"/>
        <end position="474"/>
    </location>
</feature>
<feature type="repeat" description="PPR" evidence="2">
    <location>
        <begin position="576"/>
        <end position="610"/>
    </location>
</feature>
<feature type="region of interest" description="Disordered" evidence="3">
    <location>
        <begin position="1"/>
        <end position="29"/>
    </location>
</feature>
<dbReference type="OrthoDB" id="751155at2759"/>
<dbReference type="PANTHER" id="PTHR24015">
    <property type="entry name" value="OS07G0578800 PROTEIN-RELATED"/>
    <property type="match status" value="1"/>
</dbReference>
<dbReference type="GO" id="GO:0003723">
    <property type="term" value="F:RNA binding"/>
    <property type="evidence" value="ECO:0007669"/>
    <property type="project" value="InterPro"/>
</dbReference>
<dbReference type="SUPFAM" id="SSF48452">
    <property type="entry name" value="TPR-like"/>
    <property type="match status" value="2"/>
</dbReference>
<dbReference type="FunFam" id="1.25.40.10:FF:000031">
    <property type="entry name" value="Pentatricopeptide repeat-containing protein mitochondrial"/>
    <property type="match status" value="2"/>
</dbReference>
<evidence type="ECO:0000313" key="4">
    <source>
        <dbReference type="EMBL" id="KAI5063579.1"/>
    </source>
</evidence>
<protein>
    <recommendedName>
        <fullName evidence="6">Pentatricopeptide repeat-containing protein</fullName>
    </recommendedName>
</protein>
<sequence length="711" mass="79070">MMLGSHCAGCTSPFSPSPSPLTSSSSSASPVHFHSLQHTLTSQICRNDLNRQSSALRNLSDEPFSESLREGNLHASQHDIQTYLSLVRECCESGALEEGKLLHRCIVDNGHGQNRLLANTLIHMYGRCGAFAHAVDVFTHLSEKNVYSWTIMLSACIDCGKFEDALEIFEQMPERNLVGWNLIILACVKHGLISQARKYYQSLLQECTPNKMTFLNILPVCNDTEQLNRIHGQIAKSGLDCDTTIANSLLNMYNKCGNFKKAEQIFKKVPHRDICTWNTMISAFAQHGQGNDSLHLFIQMQKEGIVPDVITYIGLIEACSGCLDSCSGVEIHKLVVSDGFESDLIVGTALVNMYGKFSNLKAANRSFNRMFKRDLVAWNALMDAYAQHGQFAGAHELLTQMQYEGFPPDIVTLVSLLSSCTSPESLDTGRQVHKCIQLLGLEVDVSIGNSLLHMYGKCGSFDEAFMVFSQMINRNVISWNAMINVCTQCGQEKMALEFFQDMIQQEFVPDGVTLLGVIDACANQAILSEAKHIHSYIERFGLVLDAMIRSAVIKMYSKCGSLEDVQRVFDESPVKDVILWNTIISSYAQHGHGERALEIFEQMKVHGVKPNESTLSIVLSACSHAGLASRGGQYFLEIGQDYGVTPTMEHFNFLIDLLGRSGQISDVENLIERMPMEPNATSWMTFLSACMKHLDIQAEKSVADRVLEYDS</sequence>
<proteinExistence type="predicted"/>
<evidence type="ECO:0000256" key="1">
    <source>
        <dbReference type="ARBA" id="ARBA00022737"/>
    </source>
</evidence>
<dbReference type="InterPro" id="IPR011990">
    <property type="entry name" value="TPR-like_helical_dom_sf"/>
</dbReference>
<dbReference type="Pfam" id="PF13041">
    <property type="entry name" value="PPR_2"/>
    <property type="match status" value="4"/>
</dbReference>
<feature type="compositionally biased region" description="Low complexity" evidence="3">
    <location>
        <begin position="20"/>
        <end position="29"/>
    </location>
</feature>
<feature type="repeat" description="PPR" evidence="2">
    <location>
        <begin position="374"/>
        <end position="408"/>
    </location>
</feature>
<accession>A0A9D4Z6U1</accession>
<dbReference type="FunFam" id="1.25.40.10:FF:000073">
    <property type="entry name" value="Pentatricopeptide repeat-containing protein chloroplastic"/>
    <property type="match status" value="1"/>
</dbReference>
<gene>
    <name evidence="4" type="ORF">GOP47_0022126</name>
</gene>
<evidence type="ECO:0000256" key="3">
    <source>
        <dbReference type="SAM" id="MobiDB-lite"/>
    </source>
</evidence>
<reference evidence="4" key="1">
    <citation type="submission" date="2021-01" db="EMBL/GenBank/DDBJ databases">
        <title>Adiantum capillus-veneris genome.</title>
        <authorList>
            <person name="Fang Y."/>
            <person name="Liao Q."/>
        </authorList>
    </citation>
    <scope>NUCLEOTIDE SEQUENCE</scope>
    <source>
        <strain evidence="4">H3</strain>
        <tissue evidence="4">Leaf</tissue>
    </source>
</reference>
<dbReference type="Pfam" id="PF01535">
    <property type="entry name" value="PPR"/>
    <property type="match status" value="6"/>
</dbReference>
<dbReference type="PROSITE" id="PS51375">
    <property type="entry name" value="PPR"/>
    <property type="match status" value="6"/>
</dbReference>
<dbReference type="EMBL" id="JABFUD020000021">
    <property type="protein sequence ID" value="KAI5063579.1"/>
    <property type="molecule type" value="Genomic_DNA"/>
</dbReference>
<dbReference type="Proteomes" id="UP000886520">
    <property type="component" value="Chromosome 21"/>
</dbReference>
<dbReference type="FunFam" id="1.25.40.10:FF:000158">
    <property type="entry name" value="pentatricopeptide repeat-containing protein At2g33680"/>
    <property type="match status" value="1"/>
</dbReference>
<evidence type="ECO:0000256" key="2">
    <source>
        <dbReference type="PROSITE-ProRule" id="PRU00708"/>
    </source>
</evidence>
<dbReference type="AlphaFoldDB" id="A0A9D4Z6U1"/>
<feature type="repeat" description="PPR" evidence="2">
    <location>
        <begin position="475"/>
        <end position="509"/>
    </location>
</feature>
<evidence type="ECO:0008006" key="6">
    <source>
        <dbReference type="Google" id="ProtNLM"/>
    </source>
</evidence>
<dbReference type="InterPro" id="IPR002885">
    <property type="entry name" value="PPR_rpt"/>
</dbReference>
<dbReference type="GO" id="GO:0048731">
    <property type="term" value="P:system development"/>
    <property type="evidence" value="ECO:0007669"/>
    <property type="project" value="UniProtKB-ARBA"/>
</dbReference>
<evidence type="ECO:0000313" key="5">
    <source>
        <dbReference type="Proteomes" id="UP000886520"/>
    </source>
</evidence>
<keyword evidence="1" id="KW-0677">Repeat</keyword>
<feature type="repeat" description="PPR" evidence="2">
    <location>
        <begin position="145"/>
        <end position="179"/>
    </location>
</feature>
<dbReference type="GO" id="GO:0009451">
    <property type="term" value="P:RNA modification"/>
    <property type="evidence" value="ECO:0007669"/>
    <property type="project" value="InterPro"/>
</dbReference>
<dbReference type="NCBIfam" id="TIGR00756">
    <property type="entry name" value="PPR"/>
    <property type="match status" value="6"/>
</dbReference>
<name>A0A9D4Z6U1_ADICA</name>
<comment type="caution">
    <text evidence="4">The sequence shown here is derived from an EMBL/GenBank/DDBJ whole genome shotgun (WGS) entry which is preliminary data.</text>
</comment>
<dbReference type="Gene3D" id="1.25.40.10">
    <property type="entry name" value="Tetratricopeptide repeat domain"/>
    <property type="match status" value="6"/>
</dbReference>
<organism evidence="4 5">
    <name type="scientific">Adiantum capillus-veneris</name>
    <name type="common">Maidenhair fern</name>
    <dbReference type="NCBI Taxonomy" id="13818"/>
    <lineage>
        <taxon>Eukaryota</taxon>
        <taxon>Viridiplantae</taxon>
        <taxon>Streptophyta</taxon>
        <taxon>Embryophyta</taxon>
        <taxon>Tracheophyta</taxon>
        <taxon>Polypodiopsida</taxon>
        <taxon>Polypodiidae</taxon>
        <taxon>Polypodiales</taxon>
        <taxon>Pteridineae</taxon>
        <taxon>Pteridaceae</taxon>
        <taxon>Vittarioideae</taxon>
        <taxon>Adiantum</taxon>
    </lineage>
</organism>